<dbReference type="GO" id="GO:0006071">
    <property type="term" value="P:glycerol metabolic process"/>
    <property type="evidence" value="ECO:0007669"/>
    <property type="project" value="UniProtKB-KW"/>
</dbReference>
<dbReference type="EMBL" id="MRCA01000002">
    <property type="protein sequence ID" value="OKH15695.1"/>
    <property type="molecule type" value="Genomic_DNA"/>
</dbReference>
<evidence type="ECO:0000256" key="18">
    <source>
        <dbReference type="SAM" id="Phobius"/>
    </source>
</evidence>
<evidence type="ECO:0000313" key="20">
    <source>
        <dbReference type="Proteomes" id="UP000186391"/>
    </source>
</evidence>
<comment type="caution">
    <text evidence="19">The sequence shown here is derived from an EMBL/GenBank/DDBJ whole genome shotgun (WGS) entry which is preliminary data.</text>
</comment>
<evidence type="ECO:0000256" key="9">
    <source>
        <dbReference type="ARBA" id="ARBA00022842"/>
    </source>
</evidence>
<comment type="catalytic activity">
    <reaction evidence="14">
        <text>a 1,2-diacyl-sn-glycerol + UDP-alpha-D-glucose = a 1,2-diacyl-3-O-(beta-D-glucopyranosyl)-sn-glycerol + UDP + H(+)</text>
        <dbReference type="Rhea" id="RHEA:17285"/>
        <dbReference type="ChEBI" id="CHEBI:15378"/>
        <dbReference type="ChEBI" id="CHEBI:17815"/>
        <dbReference type="ChEBI" id="CHEBI:58223"/>
        <dbReference type="ChEBI" id="CHEBI:58885"/>
        <dbReference type="ChEBI" id="CHEBI:75799"/>
        <dbReference type="EC" id="2.4.1.336"/>
    </reaction>
</comment>
<evidence type="ECO:0000256" key="5">
    <source>
        <dbReference type="ARBA" id="ARBA00022676"/>
    </source>
</evidence>
<feature type="transmembrane region" description="Helical" evidence="18">
    <location>
        <begin position="421"/>
        <end position="441"/>
    </location>
</feature>
<proteinExistence type="inferred from homology"/>
<evidence type="ECO:0000256" key="12">
    <source>
        <dbReference type="ARBA" id="ARBA00023136"/>
    </source>
</evidence>
<evidence type="ECO:0000256" key="4">
    <source>
        <dbReference type="ARBA" id="ARBA00022516"/>
    </source>
</evidence>
<keyword evidence="7 18" id="KW-0812">Transmembrane</keyword>
<dbReference type="Pfam" id="PF13641">
    <property type="entry name" value="Glyco_tranf_2_3"/>
    <property type="match status" value="1"/>
</dbReference>
<dbReference type="Gene3D" id="3.90.550.10">
    <property type="entry name" value="Spore Coat Polysaccharide Biosynthesis Protein SpsA, Chain A"/>
    <property type="match status" value="1"/>
</dbReference>
<keyword evidence="8" id="KW-0319">Glycerol metabolism</keyword>
<dbReference type="OrthoDB" id="9766299at2"/>
<dbReference type="CDD" id="cd06423">
    <property type="entry name" value="CESA_like"/>
    <property type="match status" value="1"/>
</dbReference>
<evidence type="ECO:0000256" key="15">
    <source>
        <dbReference type="ARBA" id="ARBA00066964"/>
    </source>
</evidence>
<feature type="transmembrane region" description="Helical" evidence="18">
    <location>
        <begin position="75"/>
        <end position="93"/>
    </location>
</feature>
<evidence type="ECO:0000256" key="8">
    <source>
        <dbReference type="ARBA" id="ARBA00022798"/>
    </source>
</evidence>
<dbReference type="SUPFAM" id="SSF53448">
    <property type="entry name" value="Nucleotide-diphospho-sugar transferases"/>
    <property type="match status" value="1"/>
</dbReference>
<evidence type="ECO:0000256" key="14">
    <source>
        <dbReference type="ARBA" id="ARBA00053004"/>
    </source>
</evidence>
<keyword evidence="11" id="KW-0443">Lipid metabolism</keyword>
<comment type="subcellular location">
    <subcellularLocation>
        <location evidence="2">Membrane</location>
        <topology evidence="2">Multi-pass membrane protein</topology>
    </subcellularLocation>
</comment>
<organism evidence="19 20">
    <name type="scientific">Fischerella major NIES-592</name>
    <dbReference type="NCBI Taxonomy" id="210994"/>
    <lineage>
        <taxon>Bacteria</taxon>
        <taxon>Bacillati</taxon>
        <taxon>Cyanobacteriota</taxon>
        <taxon>Cyanophyceae</taxon>
        <taxon>Nostocales</taxon>
        <taxon>Hapalosiphonaceae</taxon>
        <taxon>Fischerella</taxon>
    </lineage>
</organism>
<evidence type="ECO:0000256" key="13">
    <source>
        <dbReference type="ARBA" id="ARBA00023277"/>
    </source>
</evidence>
<comment type="cofactor">
    <cofactor evidence="1">
        <name>Mg(2+)</name>
        <dbReference type="ChEBI" id="CHEBI:18420"/>
    </cofactor>
</comment>
<evidence type="ECO:0000256" key="3">
    <source>
        <dbReference type="ARBA" id="ARBA00006739"/>
    </source>
</evidence>
<evidence type="ECO:0000313" key="19">
    <source>
        <dbReference type="EMBL" id="OKH15695.1"/>
    </source>
</evidence>
<accession>A0A1U7H3P9</accession>
<dbReference type="FunFam" id="3.90.550.10:FF:000164">
    <property type="entry name" value="Beta-(1-3)-glucosyl transferase"/>
    <property type="match status" value="1"/>
</dbReference>
<dbReference type="Proteomes" id="UP000186391">
    <property type="component" value="Unassembled WGS sequence"/>
</dbReference>
<evidence type="ECO:0000256" key="7">
    <source>
        <dbReference type="ARBA" id="ARBA00022692"/>
    </source>
</evidence>
<dbReference type="InterPro" id="IPR050321">
    <property type="entry name" value="Glycosyltr_2/OpgH_subfam"/>
</dbReference>
<keyword evidence="20" id="KW-1185">Reference proteome</keyword>
<evidence type="ECO:0000256" key="10">
    <source>
        <dbReference type="ARBA" id="ARBA00022989"/>
    </source>
</evidence>
<keyword evidence="6 19" id="KW-0808">Transferase</keyword>
<dbReference type="GO" id="GO:0016758">
    <property type="term" value="F:hexosyltransferase activity"/>
    <property type="evidence" value="ECO:0007669"/>
    <property type="project" value="TreeGrafter"/>
</dbReference>
<dbReference type="EC" id="2.4.1.336" evidence="15"/>
<dbReference type="PANTHER" id="PTHR43867">
    <property type="entry name" value="CELLULOSE SYNTHASE CATALYTIC SUBUNIT A [UDP-FORMING]"/>
    <property type="match status" value="1"/>
</dbReference>
<comment type="similarity">
    <text evidence="3">Belongs to the glycosyltransferase 2 family.</text>
</comment>
<reference evidence="19 20" key="1">
    <citation type="submission" date="2016-11" db="EMBL/GenBank/DDBJ databases">
        <title>Draft Genome Sequences of Nine Cyanobacterial Strains from Diverse Habitats.</title>
        <authorList>
            <person name="Zhu T."/>
            <person name="Hou S."/>
            <person name="Lu X."/>
            <person name="Hess W.R."/>
        </authorList>
    </citation>
    <scope>NUCLEOTIDE SEQUENCE [LARGE SCALE GENOMIC DNA]</scope>
    <source>
        <strain evidence="19 20">NIES-592</strain>
    </source>
</reference>
<feature type="transmembrane region" description="Helical" evidence="18">
    <location>
        <begin position="388"/>
        <end position="409"/>
    </location>
</feature>
<dbReference type="GO" id="GO:0046467">
    <property type="term" value="P:membrane lipid biosynthetic process"/>
    <property type="evidence" value="ECO:0007669"/>
    <property type="project" value="UniProtKB-ARBA"/>
</dbReference>
<name>A0A1U7H3P9_9CYAN</name>
<feature type="transmembrane region" description="Helical" evidence="18">
    <location>
        <begin position="359"/>
        <end position="382"/>
    </location>
</feature>
<evidence type="ECO:0000256" key="1">
    <source>
        <dbReference type="ARBA" id="ARBA00001946"/>
    </source>
</evidence>
<evidence type="ECO:0000256" key="2">
    <source>
        <dbReference type="ARBA" id="ARBA00004141"/>
    </source>
</evidence>
<dbReference type="InterPro" id="IPR029044">
    <property type="entry name" value="Nucleotide-diphossugar_trans"/>
</dbReference>
<keyword evidence="4" id="KW-0444">Lipid biosynthesis</keyword>
<protein>
    <recommendedName>
        <fullName evidence="16">Beta-monoglucosyldiacylglycerol synthase</fullName>
        <ecNumber evidence="15">2.4.1.336</ecNumber>
    </recommendedName>
    <alternativeName>
        <fullName evidence="17">UDP-glucose:1,2-diacylglycerol 3-beta-D-glucosyltransferase</fullName>
    </alternativeName>
</protein>
<keyword evidence="13" id="KW-0119">Carbohydrate metabolism</keyword>
<dbReference type="AlphaFoldDB" id="A0A1U7H3P9"/>
<gene>
    <name evidence="19" type="ORF">NIES592_06350</name>
</gene>
<evidence type="ECO:0000256" key="17">
    <source>
        <dbReference type="ARBA" id="ARBA00078564"/>
    </source>
</evidence>
<dbReference type="PANTHER" id="PTHR43867:SF2">
    <property type="entry name" value="CELLULOSE SYNTHASE CATALYTIC SUBUNIT A [UDP-FORMING]"/>
    <property type="match status" value="1"/>
</dbReference>
<evidence type="ECO:0000256" key="6">
    <source>
        <dbReference type="ARBA" id="ARBA00022679"/>
    </source>
</evidence>
<keyword evidence="10 18" id="KW-1133">Transmembrane helix</keyword>
<keyword evidence="9" id="KW-0460">Magnesium</keyword>
<evidence type="ECO:0000256" key="16">
    <source>
        <dbReference type="ARBA" id="ARBA00068721"/>
    </source>
</evidence>
<keyword evidence="12 18" id="KW-0472">Membrane</keyword>
<feature type="transmembrane region" description="Helical" evidence="18">
    <location>
        <begin position="52"/>
        <end position="69"/>
    </location>
</feature>
<sequence>MPANFWPENDSYKELDPLDSLLSELAVEEELAQETSPCVSHPSRFQGRRRKAALVLTMIWSGTIALHLVSWGYLFVLGLTTIIGLHVFVLVFAKPRRTHEQLEGDYPYVSVLVAAKNEEAVIGKLVKNLCSLEYPEGKYEVWIIDDNSSDRTPQFLAELAQKYDQLKILQRSPGAGGGKSGALNQVLPLTKGEVLAVFDADAQVPPDILLRVVPLFERQKVGAVQVRKAIANAKENFWTKGQMAEMALDAYFQQGRTVIGGLGELRGNGQFVRREALKRCGGWNEETITDDLDLTFRLHLDNWDIENVFDPAVEEEGVVSAIALWHQRNRWAEGGYQRYLDYWDLIVKNRMGSRKTWDLLVFLLSQYILPTAAVPDLLMAIARHRPPILSPMTGLTITMSMAGMFAGLVRIRKQKGLNLSSYFMLLLQTVRGTLYMLHWLIVISSTTVRMSVRPKRLKWVKTVHTGSK</sequence>
<evidence type="ECO:0000256" key="11">
    <source>
        <dbReference type="ARBA" id="ARBA00023098"/>
    </source>
</evidence>
<keyword evidence="5" id="KW-0328">Glycosyltransferase</keyword>
<dbReference type="RefSeq" id="WP_073555232.1">
    <property type="nucleotide sequence ID" value="NZ_MRCA01000002.1"/>
</dbReference>
<dbReference type="GO" id="GO:0005886">
    <property type="term" value="C:plasma membrane"/>
    <property type="evidence" value="ECO:0007669"/>
    <property type="project" value="TreeGrafter"/>
</dbReference>